<sequence length="239" mass="25377">MLPLRLAFFLCLAFAVPVLGDETVKIIEEITNRMRKIAHVPVQTWKGIKVSGWFDSWFQNNDGDFNLEDAFDKTTTKSPIPTKKPKDDGGFNLEDAFGEETKTLPPKPKPKPGGAGGGFGDDDLAVAAGGHPNQPSGGNFGDGDLYDITGGKPNNPGGSGRSGGGSGDDHGKTADDGEGSKIGGIVGGIAAMVVAAIGSFIAYQKKKLCFREGANDQPVDPKKEVLNERWRRVTNDPDY</sequence>
<comment type="subcellular location">
    <subcellularLocation>
        <location evidence="1">Membrane</location>
        <topology evidence="1">Single-pass type I membrane protein</topology>
    </subcellularLocation>
</comment>
<organism evidence="10 11">
    <name type="scientific">Geotrypetes seraphini</name>
    <name type="common">Gaboon caecilian</name>
    <name type="synonym">Caecilia seraphini</name>
    <dbReference type="NCBI Taxonomy" id="260995"/>
    <lineage>
        <taxon>Eukaryota</taxon>
        <taxon>Metazoa</taxon>
        <taxon>Chordata</taxon>
        <taxon>Craniata</taxon>
        <taxon>Vertebrata</taxon>
        <taxon>Euteleostomi</taxon>
        <taxon>Amphibia</taxon>
        <taxon>Gymnophiona</taxon>
        <taxon>Geotrypetes</taxon>
    </lineage>
</organism>
<dbReference type="RefSeq" id="XP_033804011.1">
    <property type="nucleotide sequence ID" value="XM_033948120.1"/>
</dbReference>
<dbReference type="PANTHER" id="PTHR15076">
    <property type="entry name" value="CD99/MIC2 PROTEIN RELATED"/>
    <property type="match status" value="1"/>
</dbReference>
<keyword evidence="4 9" id="KW-0732">Signal</keyword>
<dbReference type="GeneID" id="117362176"/>
<evidence type="ECO:0000256" key="2">
    <source>
        <dbReference type="ARBA" id="ARBA00008763"/>
    </source>
</evidence>
<keyword evidence="3 8" id="KW-0812">Transmembrane</keyword>
<dbReference type="GO" id="GO:2000391">
    <property type="term" value="P:positive regulation of neutrophil extravasation"/>
    <property type="evidence" value="ECO:0007669"/>
    <property type="project" value="TreeGrafter"/>
</dbReference>
<evidence type="ECO:0000313" key="11">
    <source>
        <dbReference type="RefSeq" id="XP_033804011.1"/>
    </source>
</evidence>
<evidence type="ECO:0000256" key="5">
    <source>
        <dbReference type="ARBA" id="ARBA00022989"/>
    </source>
</evidence>
<feature type="signal peptide" evidence="9">
    <location>
        <begin position="1"/>
        <end position="20"/>
    </location>
</feature>
<feature type="chain" id="PRO_5027991322" evidence="9">
    <location>
        <begin position="21"/>
        <end position="239"/>
    </location>
</feature>
<comment type="similarity">
    <text evidence="2">Belongs to the CD99 family.</text>
</comment>
<protein>
    <submittedName>
        <fullName evidence="11">CD99 antigen-like isoform X1</fullName>
    </submittedName>
</protein>
<dbReference type="InParanoid" id="A0A6P8RJR8"/>
<dbReference type="GO" id="GO:0072683">
    <property type="term" value="P:T cell extravasation"/>
    <property type="evidence" value="ECO:0007669"/>
    <property type="project" value="TreeGrafter"/>
</dbReference>
<dbReference type="GO" id="GO:0005886">
    <property type="term" value="C:plasma membrane"/>
    <property type="evidence" value="ECO:0007669"/>
    <property type="project" value="TreeGrafter"/>
</dbReference>
<dbReference type="GO" id="GO:0034109">
    <property type="term" value="P:homotypic cell-cell adhesion"/>
    <property type="evidence" value="ECO:0007669"/>
    <property type="project" value="TreeGrafter"/>
</dbReference>
<evidence type="ECO:0000256" key="3">
    <source>
        <dbReference type="ARBA" id="ARBA00022692"/>
    </source>
</evidence>
<evidence type="ECO:0000256" key="4">
    <source>
        <dbReference type="ARBA" id="ARBA00022729"/>
    </source>
</evidence>
<evidence type="ECO:0000313" key="10">
    <source>
        <dbReference type="Proteomes" id="UP000515159"/>
    </source>
</evidence>
<dbReference type="OrthoDB" id="9838483at2759"/>
<feature type="transmembrane region" description="Helical" evidence="8">
    <location>
        <begin position="182"/>
        <end position="203"/>
    </location>
</feature>
<evidence type="ECO:0000256" key="1">
    <source>
        <dbReference type="ARBA" id="ARBA00004479"/>
    </source>
</evidence>
<accession>A0A6P8RJR8</accession>
<gene>
    <name evidence="11" type="primary">LOC117362176</name>
</gene>
<evidence type="ECO:0000256" key="6">
    <source>
        <dbReference type="ARBA" id="ARBA00023136"/>
    </source>
</evidence>
<keyword evidence="6 8" id="KW-0472">Membrane</keyword>
<feature type="compositionally biased region" description="Gly residues" evidence="7">
    <location>
        <begin position="157"/>
        <end position="166"/>
    </location>
</feature>
<dbReference type="KEGG" id="gsh:117362176"/>
<dbReference type="InterPro" id="IPR022078">
    <property type="entry name" value="CD99L2"/>
</dbReference>
<dbReference type="PANTHER" id="PTHR15076:SF15">
    <property type="entry name" value="CD99 ANTIGEN"/>
    <property type="match status" value="1"/>
</dbReference>
<evidence type="ECO:0000256" key="8">
    <source>
        <dbReference type="SAM" id="Phobius"/>
    </source>
</evidence>
<keyword evidence="10" id="KW-1185">Reference proteome</keyword>
<proteinExistence type="inferred from homology"/>
<keyword evidence="5 8" id="KW-1133">Transmembrane helix</keyword>
<feature type="compositionally biased region" description="Basic and acidic residues" evidence="7">
    <location>
        <begin position="167"/>
        <end position="179"/>
    </location>
</feature>
<dbReference type="Proteomes" id="UP000515159">
    <property type="component" value="Chromosome 6"/>
</dbReference>
<feature type="region of interest" description="Disordered" evidence="7">
    <location>
        <begin position="70"/>
        <end position="179"/>
    </location>
</feature>
<reference evidence="11" key="1">
    <citation type="submission" date="2025-08" db="UniProtKB">
        <authorList>
            <consortium name="RefSeq"/>
        </authorList>
    </citation>
    <scope>IDENTIFICATION</scope>
</reference>
<name>A0A6P8RJR8_GEOSA</name>
<dbReference type="Pfam" id="PF12301">
    <property type="entry name" value="CD99L2"/>
    <property type="match status" value="1"/>
</dbReference>
<dbReference type="AlphaFoldDB" id="A0A6P8RJR8"/>
<evidence type="ECO:0000256" key="7">
    <source>
        <dbReference type="SAM" id="MobiDB-lite"/>
    </source>
</evidence>
<evidence type="ECO:0000256" key="9">
    <source>
        <dbReference type="SAM" id="SignalP"/>
    </source>
</evidence>